<dbReference type="PROSITE" id="PS50011">
    <property type="entry name" value="PROTEIN_KINASE_DOM"/>
    <property type="match status" value="1"/>
</dbReference>
<dbReference type="InterPro" id="IPR011009">
    <property type="entry name" value="Kinase-like_dom_sf"/>
</dbReference>
<dbReference type="Pfam" id="PF20147">
    <property type="entry name" value="Crinkler"/>
    <property type="match status" value="1"/>
</dbReference>
<accession>A0AAD4H0L8</accession>
<dbReference type="EMBL" id="JAAAIL010002233">
    <property type="protein sequence ID" value="KAG0259090.1"/>
    <property type="molecule type" value="Genomic_DNA"/>
</dbReference>
<evidence type="ECO:0000256" key="2">
    <source>
        <dbReference type="ARBA" id="ARBA00004613"/>
    </source>
</evidence>
<evidence type="ECO:0000256" key="1">
    <source>
        <dbReference type="ARBA" id="ARBA00004340"/>
    </source>
</evidence>
<comment type="subcellular location">
    <subcellularLocation>
        <location evidence="1">Host cell</location>
    </subcellularLocation>
    <subcellularLocation>
        <location evidence="2">Secreted</location>
    </subcellularLocation>
</comment>
<evidence type="ECO:0000256" key="3">
    <source>
        <dbReference type="ARBA" id="ARBA00022525"/>
    </source>
</evidence>
<dbReference type="GO" id="GO:0005576">
    <property type="term" value="C:extracellular region"/>
    <property type="evidence" value="ECO:0007669"/>
    <property type="project" value="UniProtKB-SubCell"/>
</dbReference>
<keyword evidence="3" id="KW-0964">Secreted</keyword>
<dbReference type="GO" id="GO:0004672">
    <property type="term" value="F:protein kinase activity"/>
    <property type="evidence" value="ECO:0007669"/>
    <property type="project" value="InterPro"/>
</dbReference>
<dbReference type="InterPro" id="IPR052396">
    <property type="entry name" value="Meiotic_Drive_Suppr_Kinase"/>
</dbReference>
<keyword evidence="6" id="KW-1185">Reference proteome</keyword>
<evidence type="ECO:0000313" key="5">
    <source>
        <dbReference type="EMBL" id="KAG0259090.1"/>
    </source>
</evidence>
<dbReference type="InterPro" id="IPR000719">
    <property type="entry name" value="Prot_kinase_dom"/>
</dbReference>
<dbReference type="AlphaFoldDB" id="A0AAD4H0L8"/>
<sequence>MTNNHLTLLCLVDGEATSQAFPLTIPSSDTVGELRKLIKAENAVDFTDVDAKNLTLWRVSIPIIEDNDELPILLNNVPDKERKKLGPATRLSKVFPEDLPEETVHIIVQRPPQDLVSEFDFVQCVPSAIRGEDQDEGPGVSSHRSNSVTPLSVQSWANFLPSVNGMALERVPQYQRPRFKEDRTFIPEATLQDLFSYDFGSTRILPPHATTIRIMGLPHGEPDLVCRRAGRNANVAGAILFPIEIKRPVFLQSPNLVEDYREQEQSGAARGPARPLKQAFGYMRLNGYSYGVLSTYEQTWFLLQEGQANADQRPLDPPSDQEVEIILEDENQHRERGQKDSPYISKMRRFKDNISSLTRRRTRSQSRNTTRVVVPTFDCLELISHDEHAQTYKSSWQGCEVVVKKCDIWNERPVMEELRHEAMIYQVLRSLQGLYIPRLRIAGIADGMEMLLVTDFVGTNICQERLEDSDQEKIRATLSAIHDLGVVHGDILPQNIVVQRDGSNTRFYFVDFGSSWIATDPTDFQQDTIALERLLQHMAA</sequence>
<dbReference type="GO" id="GO:0005524">
    <property type="term" value="F:ATP binding"/>
    <property type="evidence" value="ECO:0007669"/>
    <property type="project" value="InterPro"/>
</dbReference>
<dbReference type="Gene3D" id="1.10.510.10">
    <property type="entry name" value="Transferase(Phosphotransferase) domain 1"/>
    <property type="match status" value="1"/>
</dbReference>
<dbReference type="Pfam" id="PF06293">
    <property type="entry name" value="Kdo"/>
    <property type="match status" value="1"/>
</dbReference>
<gene>
    <name evidence="5" type="ORF">BGZ95_004796</name>
</gene>
<dbReference type="SUPFAM" id="SSF56112">
    <property type="entry name" value="Protein kinase-like (PK-like)"/>
    <property type="match status" value="1"/>
</dbReference>
<dbReference type="Proteomes" id="UP001194580">
    <property type="component" value="Unassembled WGS sequence"/>
</dbReference>
<proteinExistence type="predicted"/>
<evidence type="ECO:0000313" key="6">
    <source>
        <dbReference type="Proteomes" id="UP001194580"/>
    </source>
</evidence>
<dbReference type="PANTHER" id="PTHR37171:SF1">
    <property type="entry name" value="SERINE_THREONINE-PROTEIN KINASE YRZF-RELATED"/>
    <property type="match status" value="1"/>
</dbReference>
<reference evidence="5" key="1">
    <citation type="journal article" date="2020" name="Fungal Divers.">
        <title>Resolving the Mortierellaceae phylogeny through synthesis of multi-gene phylogenetics and phylogenomics.</title>
        <authorList>
            <person name="Vandepol N."/>
            <person name="Liber J."/>
            <person name="Desiro A."/>
            <person name="Na H."/>
            <person name="Kennedy M."/>
            <person name="Barry K."/>
            <person name="Grigoriev I.V."/>
            <person name="Miller A.N."/>
            <person name="O'Donnell K."/>
            <person name="Stajich J.E."/>
            <person name="Bonito G."/>
        </authorList>
    </citation>
    <scope>NUCLEOTIDE SEQUENCE</scope>
    <source>
        <strain evidence="5">NRRL 28262</strain>
    </source>
</reference>
<protein>
    <recommendedName>
        <fullName evidence="4">Protein kinase domain-containing protein</fullName>
    </recommendedName>
</protein>
<dbReference type="GO" id="GO:0043657">
    <property type="term" value="C:host cell"/>
    <property type="evidence" value="ECO:0007669"/>
    <property type="project" value="UniProtKB-SubCell"/>
</dbReference>
<name>A0AAD4H0L8_9FUNG</name>
<organism evidence="5 6">
    <name type="scientific">Linnemannia exigua</name>
    <dbReference type="NCBI Taxonomy" id="604196"/>
    <lineage>
        <taxon>Eukaryota</taxon>
        <taxon>Fungi</taxon>
        <taxon>Fungi incertae sedis</taxon>
        <taxon>Mucoromycota</taxon>
        <taxon>Mortierellomycotina</taxon>
        <taxon>Mortierellomycetes</taxon>
        <taxon>Mortierellales</taxon>
        <taxon>Mortierellaceae</taxon>
        <taxon>Linnemannia</taxon>
    </lineage>
</organism>
<feature type="domain" description="Protein kinase" evidence="4">
    <location>
        <begin position="377"/>
        <end position="540"/>
    </location>
</feature>
<evidence type="ECO:0000259" key="4">
    <source>
        <dbReference type="PROSITE" id="PS50011"/>
    </source>
</evidence>
<dbReference type="PANTHER" id="PTHR37171">
    <property type="entry name" value="SERINE/THREONINE-PROTEIN KINASE YRZF-RELATED"/>
    <property type="match status" value="1"/>
</dbReference>
<comment type="caution">
    <text evidence="5">The sequence shown here is derived from an EMBL/GenBank/DDBJ whole genome shotgun (WGS) entry which is preliminary data.</text>
</comment>
<dbReference type="InterPro" id="IPR045379">
    <property type="entry name" value="Crinkler_N"/>
</dbReference>